<accession>A0ACD3BC95</accession>
<name>A0ACD3BC95_9AGAR</name>
<evidence type="ECO:0000313" key="2">
    <source>
        <dbReference type="Proteomes" id="UP000308600"/>
    </source>
</evidence>
<reference evidence="1 2" key="1">
    <citation type="journal article" date="2019" name="Nat. Ecol. Evol.">
        <title>Megaphylogeny resolves global patterns of mushroom evolution.</title>
        <authorList>
            <person name="Varga T."/>
            <person name="Krizsan K."/>
            <person name="Foldi C."/>
            <person name="Dima B."/>
            <person name="Sanchez-Garcia M."/>
            <person name="Sanchez-Ramirez S."/>
            <person name="Szollosi G.J."/>
            <person name="Szarkandi J.G."/>
            <person name="Papp V."/>
            <person name="Albert L."/>
            <person name="Andreopoulos W."/>
            <person name="Angelini C."/>
            <person name="Antonin V."/>
            <person name="Barry K.W."/>
            <person name="Bougher N.L."/>
            <person name="Buchanan P."/>
            <person name="Buyck B."/>
            <person name="Bense V."/>
            <person name="Catcheside P."/>
            <person name="Chovatia M."/>
            <person name="Cooper J."/>
            <person name="Damon W."/>
            <person name="Desjardin D."/>
            <person name="Finy P."/>
            <person name="Geml J."/>
            <person name="Haridas S."/>
            <person name="Hughes K."/>
            <person name="Justo A."/>
            <person name="Karasinski D."/>
            <person name="Kautmanova I."/>
            <person name="Kiss B."/>
            <person name="Kocsube S."/>
            <person name="Kotiranta H."/>
            <person name="LaButti K.M."/>
            <person name="Lechner B.E."/>
            <person name="Liimatainen K."/>
            <person name="Lipzen A."/>
            <person name="Lukacs Z."/>
            <person name="Mihaltcheva S."/>
            <person name="Morgado L.N."/>
            <person name="Niskanen T."/>
            <person name="Noordeloos M.E."/>
            <person name="Ohm R.A."/>
            <person name="Ortiz-Santana B."/>
            <person name="Ovrebo C."/>
            <person name="Racz N."/>
            <person name="Riley R."/>
            <person name="Savchenko A."/>
            <person name="Shiryaev A."/>
            <person name="Soop K."/>
            <person name="Spirin V."/>
            <person name="Szebenyi C."/>
            <person name="Tomsovsky M."/>
            <person name="Tulloss R.E."/>
            <person name="Uehling J."/>
            <person name="Grigoriev I.V."/>
            <person name="Vagvolgyi C."/>
            <person name="Papp T."/>
            <person name="Martin F.M."/>
            <person name="Miettinen O."/>
            <person name="Hibbett D.S."/>
            <person name="Nagy L.G."/>
        </authorList>
    </citation>
    <scope>NUCLEOTIDE SEQUENCE [LARGE SCALE GENOMIC DNA]</scope>
    <source>
        <strain evidence="1 2">NL-1719</strain>
    </source>
</reference>
<proteinExistence type="predicted"/>
<keyword evidence="2" id="KW-1185">Reference proteome</keyword>
<protein>
    <submittedName>
        <fullName evidence="1">Uncharacterized protein</fullName>
    </submittedName>
</protein>
<dbReference type="Proteomes" id="UP000308600">
    <property type="component" value="Unassembled WGS sequence"/>
</dbReference>
<gene>
    <name evidence="1" type="ORF">BDN72DRAFT_787883</name>
</gene>
<evidence type="ECO:0000313" key="1">
    <source>
        <dbReference type="EMBL" id="TFK75222.1"/>
    </source>
</evidence>
<dbReference type="EMBL" id="ML208264">
    <property type="protein sequence ID" value="TFK75222.1"/>
    <property type="molecule type" value="Genomic_DNA"/>
</dbReference>
<organism evidence="1 2">
    <name type="scientific">Pluteus cervinus</name>
    <dbReference type="NCBI Taxonomy" id="181527"/>
    <lineage>
        <taxon>Eukaryota</taxon>
        <taxon>Fungi</taxon>
        <taxon>Dikarya</taxon>
        <taxon>Basidiomycota</taxon>
        <taxon>Agaricomycotina</taxon>
        <taxon>Agaricomycetes</taxon>
        <taxon>Agaricomycetidae</taxon>
        <taxon>Agaricales</taxon>
        <taxon>Pluteineae</taxon>
        <taxon>Pluteaceae</taxon>
        <taxon>Pluteus</taxon>
    </lineage>
</organism>
<sequence length="518" mass="56966">MSESCGNPNFESEALMSRRPKYDKTKICVRCKLAMGSVVIRHVVYCKPCFGPMVATKFRRTLEPHINVTPDAGPRRKALKAPGSLLLGFSGGLGSVVLLDLVNRSYFPPSNSTGDASSEQTKSGNGIGLRDEKAERRGGKDHPRNLRVWDKGSVCYVEICGAFPGMRDRTEEMRDLVNSNFPQLEFISARLEDAFDDAWWNAVGGKLVDGAFRVDVSSEELHLSAMSGEATPADRLQKYISLLPTQTAIPSAIQDLTRLILLHTALYRNASHLLLGTSLTSLSVSLISSISQGGGFNVREEAQEEWIPPDSRSRPSQIPIRIIRPLRDVGLKECAMWAWWNGLHIPGREKHPGGKQGVGALTYNFITGLERDFPSTVSAIARTCAKLEPKQVSESHCILCQRPAQPGIQDWKERISIRSFIDSSIIPPPHVSRDGIFAKEKSDSGDLPSPGLTPLLCYACHTTLTSRSPRGTARNADMASPLPSWVNSRLSDSIATTRKMGEGAMRDSIRDFLLEEDP</sequence>